<feature type="region of interest" description="Disordered" evidence="1">
    <location>
        <begin position="145"/>
        <end position="186"/>
    </location>
</feature>
<accession>A0A7W4K5I5</accession>
<evidence type="ECO:0000313" key="2">
    <source>
        <dbReference type="EMBL" id="MBB2200779.1"/>
    </source>
</evidence>
<keyword evidence="3" id="KW-1185">Reference proteome</keyword>
<organism evidence="2 3">
    <name type="scientific">Gluconacetobacter tumulisoli</name>
    <dbReference type="NCBI Taxonomy" id="1286189"/>
    <lineage>
        <taxon>Bacteria</taxon>
        <taxon>Pseudomonadati</taxon>
        <taxon>Pseudomonadota</taxon>
        <taxon>Alphaproteobacteria</taxon>
        <taxon>Acetobacterales</taxon>
        <taxon>Acetobacteraceae</taxon>
        <taxon>Gluconacetobacter</taxon>
    </lineage>
</organism>
<comment type="caution">
    <text evidence="2">The sequence shown here is derived from an EMBL/GenBank/DDBJ whole genome shotgun (WGS) entry which is preliminary data.</text>
</comment>
<gene>
    <name evidence="2" type="ORF">HLH28_04170</name>
</gene>
<proteinExistence type="predicted"/>
<reference evidence="2 3" key="1">
    <citation type="submission" date="2020-04" db="EMBL/GenBank/DDBJ databases">
        <title>Description of novel Gluconacetobacter.</title>
        <authorList>
            <person name="Sombolestani A."/>
        </authorList>
    </citation>
    <scope>NUCLEOTIDE SEQUENCE [LARGE SCALE GENOMIC DNA]</scope>
    <source>
        <strain evidence="2 3">LMG 27802</strain>
    </source>
</reference>
<evidence type="ECO:0000313" key="3">
    <source>
        <dbReference type="Proteomes" id="UP000578030"/>
    </source>
</evidence>
<dbReference type="Proteomes" id="UP000578030">
    <property type="component" value="Unassembled WGS sequence"/>
</dbReference>
<dbReference type="RefSeq" id="WP_182954811.1">
    <property type="nucleotide sequence ID" value="NZ_JABEQM010000002.1"/>
</dbReference>
<dbReference type="AlphaFoldDB" id="A0A7W4K5I5"/>
<protein>
    <submittedName>
        <fullName evidence="2">Uncharacterized protein</fullName>
    </submittedName>
</protein>
<dbReference type="EMBL" id="JABEQM010000002">
    <property type="protein sequence ID" value="MBB2200779.1"/>
    <property type="molecule type" value="Genomic_DNA"/>
</dbReference>
<sequence>MTPAALFLNDLSCSERLTVWTIRRLVGRRQPACPHGSAEARGLYVPGFRREFEGVERAFREGVARMADLGTGGLDVGLTGLQAVSPTEGQFLEAIAAAQNGDEAGVRSALRPVFPHRYVQSRFAAAVTLLGTCLAVAGHWLPRRREAPRPPCRDVTRLRRVREPNPGDRRGPADEPDTPEDDHTRRAHIVGAGCLGAMARWHELDMGMTHVLWPHPESLGTAL</sequence>
<feature type="compositionally biased region" description="Basic and acidic residues" evidence="1">
    <location>
        <begin position="145"/>
        <end position="173"/>
    </location>
</feature>
<evidence type="ECO:0000256" key="1">
    <source>
        <dbReference type="SAM" id="MobiDB-lite"/>
    </source>
</evidence>
<name>A0A7W4K5I5_9PROT</name>